<feature type="transmembrane region" description="Helical" evidence="6">
    <location>
        <begin position="468"/>
        <end position="488"/>
    </location>
</feature>
<organism evidence="7 8">
    <name type="scientific">Tieghemiomyces parasiticus</name>
    <dbReference type="NCBI Taxonomy" id="78921"/>
    <lineage>
        <taxon>Eukaryota</taxon>
        <taxon>Fungi</taxon>
        <taxon>Fungi incertae sedis</taxon>
        <taxon>Zoopagomycota</taxon>
        <taxon>Kickxellomycotina</taxon>
        <taxon>Dimargaritomycetes</taxon>
        <taxon>Dimargaritales</taxon>
        <taxon>Dimargaritaceae</taxon>
        <taxon>Tieghemiomyces</taxon>
    </lineage>
</organism>
<evidence type="ECO:0000256" key="3">
    <source>
        <dbReference type="ARBA" id="ARBA00022989"/>
    </source>
</evidence>
<feature type="region of interest" description="Disordered" evidence="5">
    <location>
        <begin position="531"/>
        <end position="583"/>
    </location>
</feature>
<evidence type="ECO:0000256" key="6">
    <source>
        <dbReference type="SAM" id="Phobius"/>
    </source>
</evidence>
<protein>
    <recommendedName>
        <fullName evidence="9">Magnesium transporter NIPA-domain-containing protein</fullName>
    </recommendedName>
</protein>
<dbReference type="PANTHER" id="PTHR12570:SF86">
    <property type="entry name" value="ADR321CP"/>
    <property type="match status" value="1"/>
</dbReference>
<sequence>MMSTPAWYFVVGVATSIVTSFTQSLGLTLQRKSHVATAARTAAHGEAAALPYYRRPLWLGGFALFLASSFGGSTVAISLLPVTILAPLGAVTLVSNALFAKWLLDDHFNRQALLATVLVVLGGLLIGVFGALPLPAHDLADLIRLYKRPAFIAFFTVTEALAGCFLLAIYLLRPRRRSGHGSARPAWTATPLSPTALQTTGQVHSGPTRSYYQACHTTNVPAWPHQPSVSWDQLLEEEARLPSPVVVIPKSSIVAFNELSQFPAHLRDSTADPSSPDYRPGAIQSHPPEASSGRSSAMSATEAYPSEDSASASSGSPPEHVPLAEAIEVRNPSQSYPSPTPSPLSTAFQPAPAYSFRMRRRSGDRRGVAGWVTRAARQVTKSRALTFVRTHRETLRGLLYGVVSGMLCSQSLLFAKSGIELLLVTLAGQENQFAGPLAWFILFGLLVTSLAQLYFLNRSLELCSTLVIAPLTFCSYNLSTLLNGLVYYDQFQLLTPYQLALVLVGSVILSAGVFILSIGLTQGRPGVNGSAPALPTPHSIGDHRRLSAGASDDDDDRYTAAGGHDSALGLPLTPSPPMASVSPESATFRTRLTLFTSMYNNFIGAMASLGSRGLARLRPAKARRWHTSAASPSSSLEASESEPLLNTSTADRCDGHRSSNDYLNQV</sequence>
<dbReference type="EMBL" id="JANBPT010000940">
    <property type="protein sequence ID" value="KAJ1911360.1"/>
    <property type="molecule type" value="Genomic_DNA"/>
</dbReference>
<keyword evidence="4 6" id="KW-0472">Membrane</keyword>
<feature type="transmembrane region" description="Helical" evidence="6">
    <location>
        <begin position="57"/>
        <end position="78"/>
    </location>
</feature>
<feature type="region of interest" description="Disordered" evidence="5">
    <location>
        <begin position="266"/>
        <end position="320"/>
    </location>
</feature>
<evidence type="ECO:0008006" key="9">
    <source>
        <dbReference type="Google" id="ProtNLM"/>
    </source>
</evidence>
<feature type="transmembrane region" description="Helical" evidence="6">
    <location>
        <begin position="6"/>
        <end position="27"/>
    </location>
</feature>
<keyword evidence="8" id="KW-1185">Reference proteome</keyword>
<feature type="compositionally biased region" description="Low complexity" evidence="5">
    <location>
        <begin position="628"/>
        <end position="645"/>
    </location>
</feature>
<dbReference type="InterPro" id="IPR008521">
    <property type="entry name" value="Mg_trans_NIPA"/>
</dbReference>
<dbReference type="InterPro" id="IPR037185">
    <property type="entry name" value="EmrE-like"/>
</dbReference>
<feature type="compositionally biased region" description="Low complexity" evidence="5">
    <location>
        <begin position="302"/>
        <end position="318"/>
    </location>
</feature>
<feature type="transmembrane region" description="Helical" evidence="6">
    <location>
        <begin position="152"/>
        <end position="172"/>
    </location>
</feature>
<accession>A0A9W7ZRK1</accession>
<dbReference type="GO" id="GO:0015095">
    <property type="term" value="F:magnesium ion transmembrane transporter activity"/>
    <property type="evidence" value="ECO:0007669"/>
    <property type="project" value="InterPro"/>
</dbReference>
<dbReference type="PANTHER" id="PTHR12570">
    <property type="match status" value="1"/>
</dbReference>
<dbReference type="Proteomes" id="UP001150569">
    <property type="component" value="Unassembled WGS sequence"/>
</dbReference>
<feature type="region of interest" description="Disordered" evidence="5">
    <location>
        <begin position="625"/>
        <end position="666"/>
    </location>
</feature>
<dbReference type="AlphaFoldDB" id="A0A9W7ZRK1"/>
<proteinExistence type="predicted"/>
<reference evidence="7" key="1">
    <citation type="submission" date="2022-07" db="EMBL/GenBank/DDBJ databases">
        <title>Phylogenomic reconstructions and comparative analyses of Kickxellomycotina fungi.</title>
        <authorList>
            <person name="Reynolds N.K."/>
            <person name="Stajich J.E."/>
            <person name="Barry K."/>
            <person name="Grigoriev I.V."/>
            <person name="Crous P."/>
            <person name="Smith M.E."/>
        </authorList>
    </citation>
    <scope>NUCLEOTIDE SEQUENCE</scope>
    <source>
        <strain evidence="7">RSA 861</strain>
    </source>
</reference>
<evidence type="ECO:0000256" key="2">
    <source>
        <dbReference type="ARBA" id="ARBA00022692"/>
    </source>
</evidence>
<feature type="transmembrane region" description="Helical" evidence="6">
    <location>
        <begin position="84"/>
        <end position="104"/>
    </location>
</feature>
<evidence type="ECO:0000313" key="8">
    <source>
        <dbReference type="Proteomes" id="UP001150569"/>
    </source>
</evidence>
<dbReference type="SUPFAM" id="SSF103481">
    <property type="entry name" value="Multidrug resistance efflux transporter EmrE"/>
    <property type="match status" value="1"/>
</dbReference>
<evidence type="ECO:0000256" key="4">
    <source>
        <dbReference type="ARBA" id="ARBA00023136"/>
    </source>
</evidence>
<feature type="transmembrane region" description="Helical" evidence="6">
    <location>
        <begin position="437"/>
        <end position="456"/>
    </location>
</feature>
<keyword evidence="3 6" id="KW-1133">Transmembrane helix</keyword>
<feature type="transmembrane region" description="Helical" evidence="6">
    <location>
        <begin position="111"/>
        <end position="132"/>
    </location>
</feature>
<keyword evidence="2 6" id="KW-0812">Transmembrane</keyword>
<dbReference type="Pfam" id="PF05653">
    <property type="entry name" value="Mg_trans_NIPA"/>
    <property type="match status" value="2"/>
</dbReference>
<name>A0A9W7ZRK1_9FUNG</name>
<comment type="caution">
    <text evidence="7">The sequence shown here is derived from an EMBL/GenBank/DDBJ whole genome shotgun (WGS) entry which is preliminary data.</text>
</comment>
<evidence type="ECO:0000256" key="1">
    <source>
        <dbReference type="ARBA" id="ARBA00004141"/>
    </source>
</evidence>
<comment type="subcellular location">
    <subcellularLocation>
        <location evidence="1">Membrane</location>
        <topology evidence="1">Multi-pass membrane protein</topology>
    </subcellularLocation>
</comment>
<evidence type="ECO:0000313" key="7">
    <source>
        <dbReference type="EMBL" id="KAJ1911360.1"/>
    </source>
</evidence>
<feature type="transmembrane region" description="Helical" evidence="6">
    <location>
        <begin position="500"/>
        <end position="520"/>
    </location>
</feature>
<dbReference type="OrthoDB" id="2504919at2759"/>
<dbReference type="GO" id="GO:0016020">
    <property type="term" value="C:membrane"/>
    <property type="evidence" value="ECO:0007669"/>
    <property type="project" value="UniProtKB-SubCell"/>
</dbReference>
<evidence type="ECO:0000256" key="5">
    <source>
        <dbReference type="SAM" id="MobiDB-lite"/>
    </source>
</evidence>
<gene>
    <name evidence="7" type="ORF">IWQ60_010175</name>
</gene>